<dbReference type="EMBL" id="MEHK01000002">
    <property type="protein sequence ID" value="OEJ22497.1"/>
    <property type="molecule type" value="Genomic_DNA"/>
</dbReference>
<proteinExistence type="predicted"/>
<name>A0A1E5P0B3_9ACTN</name>
<dbReference type="AlphaFoldDB" id="A0A1E5P0B3"/>
<dbReference type="Proteomes" id="UP000095705">
    <property type="component" value="Unassembled WGS sequence"/>
</dbReference>
<feature type="domain" description="Transposase IS701-like DDE" evidence="1">
    <location>
        <begin position="3"/>
        <end position="64"/>
    </location>
</feature>
<dbReference type="STRING" id="36818.BGK67_33760"/>
<evidence type="ECO:0000313" key="3">
    <source>
        <dbReference type="Proteomes" id="UP000095705"/>
    </source>
</evidence>
<sequence>MFLAYASTRGWALIDRELYLPTSWIEDPARRADARIGDEATFRTKPALARTMLERAVAAKVPFRAG</sequence>
<evidence type="ECO:0000259" key="1">
    <source>
        <dbReference type="Pfam" id="PF13546"/>
    </source>
</evidence>
<organism evidence="2 3">
    <name type="scientific">Streptomyces subrutilus</name>
    <dbReference type="NCBI Taxonomy" id="36818"/>
    <lineage>
        <taxon>Bacteria</taxon>
        <taxon>Bacillati</taxon>
        <taxon>Actinomycetota</taxon>
        <taxon>Actinomycetes</taxon>
        <taxon>Kitasatosporales</taxon>
        <taxon>Streptomycetaceae</taxon>
        <taxon>Streptomyces</taxon>
    </lineage>
</organism>
<evidence type="ECO:0000313" key="2">
    <source>
        <dbReference type="EMBL" id="OEJ22497.1"/>
    </source>
</evidence>
<dbReference type="Pfam" id="PF13546">
    <property type="entry name" value="DDE_5"/>
    <property type="match status" value="1"/>
</dbReference>
<protein>
    <recommendedName>
        <fullName evidence="1">Transposase IS701-like DDE domain-containing protein</fullName>
    </recommendedName>
</protein>
<comment type="caution">
    <text evidence="2">The sequence shown here is derived from an EMBL/GenBank/DDBJ whole genome shotgun (WGS) entry which is preliminary data.</text>
</comment>
<gene>
    <name evidence="2" type="ORF">BGK67_33760</name>
</gene>
<dbReference type="InterPro" id="IPR038721">
    <property type="entry name" value="IS701-like_DDE_dom"/>
</dbReference>
<accession>A0A1E5P0B3</accession>
<reference evidence="2 3" key="1">
    <citation type="submission" date="2016-08" db="EMBL/GenBank/DDBJ databases">
        <title>The complete genome of Streptomyces subrutilus 10-1-1.</title>
        <authorList>
            <person name="Chen X."/>
        </authorList>
    </citation>
    <scope>NUCLEOTIDE SEQUENCE [LARGE SCALE GENOMIC DNA]</scope>
    <source>
        <strain evidence="2 3">10-1-1</strain>
    </source>
</reference>
<keyword evidence="3" id="KW-1185">Reference proteome</keyword>